<dbReference type="PANTHER" id="PTHR34365">
    <property type="entry name" value="ENOLASE (DUF1399)"/>
    <property type="match status" value="1"/>
</dbReference>
<evidence type="ECO:0000313" key="2">
    <source>
        <dbReference type="EMBL" id="CAH3152971.1"/>
    </source>
</evidence>
<organism evidence="2 3">
    <name type="scientific">Porites lobata</name>
    <dbReference type="NCBI Taxonomy" id="104759"/>
    <lineage>
        <taxon>Eukaryota</taxon>
        <taxon>Metazoa</taxon>
        <taxon>Cnidaria</taxon>
        <taxon>Anthozoa</taxon>
        <taxon>Hexacorallia</taxon>
        <taxon>Scleractinia</taxon>
        <taxon>Fungiina</taxon>
        <taxon>Poritidae</taxon>
        <taxon>Porites</taxon>
    </lineage>
</organism>
<dbReference type="EMBL" id="CALNXK010000095">
    <property type="protein sequence ID" value="CAH3152971.1"/>
    <property type="molecule type" value="Genomic_DNA"/>
</dbReference>
<protein>
    <submittedName>
        <fullName evidence="2">Uncharacterized protein</fullName>
    </submittedName>
</protein>
<keyword evidence="3" id="KW-1185">Reference proteome</keyword>
<comment type="caution">
    <text evidence="2">The sequence shown here is derived from an EMBL/GenBank/DDBJ whole genome shotgun (WGS) entry which is preliminary data.</text>
</comment>
<evidence type="ECO:0000313" key="3">
    <source>
        <dbReference type="Proteomes" id="UP001159405"/>
    </source>
</evidence>
<feature type="region of interest" description="Disordered" evidence="1">
    <location>
        <begin position="715"/>
        <end position="739"/>
    </location>
</feature>
<evidence type="ECO:0000256" key="1">
    <source>
        <dbReference type="SAM" id="MobiDB-lite"/>
    </source>
</evidence>
<dbReference type="Proteomes" id="UP001159405">
    <property type="component" value="Unassembled WGS sequence"/>
</dbReference>
<accession>A0ABN8PYK7</accession>
<dbReference type="Pfam" id="PF07173">
    <property type="entry name" value="GRDP-like"/>
    <property type="match status" value="1"/>
</dbReference>
<dbReference type="InterPro" id="IPR009836">
    <property type="entry name" value="GRDP-like"/>
</dbReference>
<reference evidence="2 3" key="1">
    <citation type="submission" date="2022-05" db="EMBL/GenBank/DDBJ databases">
        <authorList>
            <consortium name="Genoscope - CEA"/>
            <person name="William W."/>
        </authorList>
    </citation>
    <scope>NUCLEOTIDE SEQUENCE [LARGE SCALE GENOMIC DNA]</scope>
</reference>
<proteinExistence type="predicted"/>
<name>A0ABN8PYK7_9CNID</name>
<gene>
    <name evidence="2" type="ORF">PLOB_00049338</name>
</gene>
<dbReference type="PANTHER" id="PTHR34365:SF7">
    <property type="entry name" value="GLYCINE-RICH DOMAIN-CONTAINING PROTEIN 1"/>
    <property type="match status" value="1"/>
</dbReference>
<feature type="compositionally biased region" description="Basic and acidic residues" evidence="1">
    <location>
        <begin position="718"/>
        <end position="739"/>
    </location>
</feature>
<sequence length="762" mass="87989">MDALGRRLGRIANLTRTRTFLRYIGESSRQVVMSKEEIVSINLLEAAIAQRKFLKLVDEHPCLYVGPHVQNAVRRYEVFWLPLIAEFPDATVAAPLDIAWVWHVHMLSPLAYERDSNEIVSTLVDHKILVGEEREAGLQKAKLLWHQRYGNEPFEVDLSAPASIVLHVSRIQYDIVAGCSRQRVFYYQVSLPHYGDRTFLKEAVERYKQHLRFAQSHPGTFLVPCFDSDLIWHAHQAHPLAYRTDSMKFLGKVLGHDDSVNDRQPGSKRSTSAQTTKQLWSAANMEYERNGSLYRGEPPLTIEERGKPVDYSSTLINEYSIDVLEIEIGISESNWYELRVDVSKKDSGNVFIVKKFKGPAAHIFHPPPDRPSTFVCRKETNNFFQVEMYRKRRLGCCFVGMAEESDQRCLLKLEPFIQRRLEAPQVITQREYFSSENYVKITAVVHPPSPREYRFRIKPEESLSDMSDAATILSTPMLSVFKTLSFTPSVECQLQKVFDFHDRLAFSCRVMHKGGMGRGNHPVSVVVINNAGDIVSTAHLLQRSTLPSWKQVMNDRKGCCTLEDNERAMLIRGSKDWGICIGRWENRCAIKFFSLIEKQEWKSVVSNPEEFSIELSNKMPFRVDLRNGIIVIPPDVSYIPETIALGFAIAILFVLCQPILNETLYYDPSCRCSNYPTKIKIPGNLRFAVAVGYDADKFKNHIIRTTCARCLESHRRKMERERERERKRKMERERKREMERERKAYSTTILFNVVMPSKMPVY</sequence>
<feature type="non-terminal residue" evidence="2">
    <location>
        <position position="762"/>
    </location>
</feature>